<dbReference type="AlphaFoldDB" id="A0A368UMH3"/>
<dbReference type="PROSITE" id="PS51257">
    <property type="entry name" value="PROKAR_LIPOPROTEIN"/>
    <property type="match status" value="1"/>
</dbReference>
<name>A0A368UMH3_9BACT</name>
<dbReference type="RefSeq" id="WP_114437715.1">
    <property type="nucleotide sequence ID" value="NZ_QPIZ01000024.1"/>
</dbReference>
<evidence type="ECO:0000313" key="4">
    <source>
        <dbReference type="Proteomes" id="UP000252733"/>
    </source>
</evidence>
<organism evidence="3 4">
    <name type="scientific">Marinilabilia salmonicolor</name>
    <dbReference type="NCBI Taxonomy" id="989"/>
    <lineage>
        <taxon>Bacteria</taxon>
        <taxon>Pseudomonadati</taxon>
        <taxon>Bacteroidota</taxon>
        <taxon>Bacteroidia</taxon>
        <taxon>Marinilabiliales</taxon>
        <taxon>Marinilabiliaceae</taxon>
        <taxon>Marinilabilia</taxon>
    </lineage>
</organism>
<evidence type="ECO:0000259" key="2">
    <source>
        <dbReference type="Pfam" id="PF14129"/>
    </source>
</evidence>
<feature type="domain" description="DUF4296" evidence="2">
    <location>
        <begin position="26"/>
        <end position="111"/>
    </location>
</feature>
<dbReference type="InterPro" id="IPR025381">
    <property type="entry name" value="DUF4296"/>
</dbReference>
<dbReference type="EMBL" id="QPIZ01000024">
    <property type="protein sequence ID" value="RCW30018.1"/>
    <property type="molecule type" value="Genomic_DNA"/>
</dbReference>
<dbReference type="Pfam" id="PF14129">
    <property type="entry name" value="DUF4296"/>
    <property type="match status" value="1"/>
</dbReference>
<evidence type="ECO:0000313" key="3">
    <source>
        <dbReference type="EMBL" id="RCW30018.1"/>
    </source>
</evidence>
<reference evidence="3 4" key="1">
    <citation type="submission" date="2018-07" db="EMBL/GenBank/DDBJ databases">
        <title>Freshwater and sediment microbial communities from various areas in North America, analyzing microbe dynamics in response to fracking.</title>
        <authorList>
            <person name="Lamendella R."/>
        </authorList>
    </citation>
    <scope>NUCLEOTIDE SEQUENCE [LARGE SCALE GENOMIC DNA]</scope>
    <source>
        <strain evidence="3 4">160A</strain>
    </source>
</reference>
<evidence type="ECO:0000256" key="1">
    <source>
        <dbReference type="SAM" id="MobiDB-lite"/>
    </source>
</evidence>
<gene>
    <name evidence="3" type="ORF">DFO77_12430</name>
</gene>
<feature type="region of interest" description="Disordered" evidence="1">
    <location>
        <begin position="252"/>
        <end position="286"/>
    </location>
</feature>
<protein>
    <submittedName>
        <fullName evidence="3">Uncharacterized protein DUF4296</fullName>
    </submittedName>
</protein>
<proteinExistence type="predicted"/>
<accession>A0A368UMH3</accession>
<comment type="caution">
    <text evidence="3">The sequence shown here is derived from an EMBL/GenBank/DDBJ whole genome shotgun (WGS) entry which is preliminary data.</text>
</comment>
<dbReference type="Proteomes" id="UP000252733">
    <property type="component" value="Unassembled WGS sequence"/>
</dbReference>
<feature type="compositionally biased region" description="Basic and acidic residues" evidence="1">
    <location>
        <begin position="271"/>
        <end position="286"/>
    </location>
</feature>
<keyword evidence="4" id="KW-1185">Reference proteome</keyword>
<feature type="compositionally biased region" description="Acidic residues" evidence="1">
    <location>
        <begin position="257"/>
        <end position="270"/>
    </location>
</feature>
<sequence>MIRPIVIIIFSASLLISGCSPKEPIPKEFPDKTEMAEILAKLYFAESVLSNRKYSPGSSDEGEVAPAYYKYVLEDFGLTTTEFDTIRQWYVSHPYHYQEVYEQVVLLITQREAELNKQIKAEEAAADSLPEVKDLWNSERKMVVNSLDTADRRLPFRIKVDSIERGRIRLSAFYRFLRPDRSRDGRTEMVTLFADSTSDTLSVELTKVFEKKPFSLIAPLDTMPPVIEISGYLFLHDTTATGAVEFSDISLEHQENNDNDDSEEEAEPEDAVNRDLELLKSGPDVR</sequence>